<protein>
    <recommendedName>
        <fullName evidence="3">Tc1-like transposase DDE domain-containing protein</fullName>
    </recommendedName>
</protein>
<feature type="non-terminal residue" evidence="1">
    <location>
        <position position="1"/>
    </location>
</feature>
<gene>
    <name evidence="1" type="ORF">L873DRAFT_1719977</name>
</gene>
<keyword evidence="2" id="KW-1185">Reference proteome</keyword>
<dbReference type="GO" id="GO:0003676">
    <property type="term" value="F:nucleic acid binding"/>
    <property type="evidence" value="ECO:0007669"/>
    <property type="project" value="InterPro"/>
</dbReference>
<evidence type="ECO:0000313" key="1">
    <source>
        <dbReference type="EMBL" id="RPA89938.1"/>
    </source>
</evidence>
<evidence type="ECO:0000313" key="2">
    <source>
        <dbReference type="Proteomes" id="UP000276215"/>
    </source>
</evidence>
<dbReference type="AlphaFoldDB" id="A0A3N4IYT2"/>
<reference evidence="1 2" key="1">
    <citation type="journal article" date="2018" name="Nat. Ecol. Evol.">
        <title>Pezizomycetes genomes reveal the molecular basis of ectomycorrhizal truffle lifestyle.</title>
        <authorList>
            <person name="Murat C."/>
            <person name="Payen T."/>
            <person name="Noel B."/>
            <person name="Kuo A."/>
            <person name="Morin E."/>
            <person name="Chen J."/>
            <person name="Kohler A."/>
            <person name="Krizsan K."/>
            <person name="Balestrini R."/>
            <person name="Da Silva C."/>
            <person name="Montanini B."/>
            <person name="Hainaut M."/>
            <person name="Levati E."/>
            <person name="Barry K.W."/>
            <person name="Belfiori B."/>
            <person name="Cichocki N."/>
            <person name="Clum A."/>
            <person name="Dockter R.B."/>
            <person name="Fauchery L."/>
            <person name="Guy J."/>
            <person name="Iotti M."/>
            <person name="Le Tacon F."/>
            <person name="Lindquist E.A."/>
            <person name="Lipzen A."/>
            <person name="Malagnac F."/>
            <person name="Mello A."/>
            <person name="Molinier V."/>
            <person name="Miyauchi S."/>
            <person name="Poulain J."/>
            <person name="Riccioni C."/>
            <person name="Rubini A."/>
            <person name="Sitrit Y."/>
            <person name="Splivallo R."/>
            <person name="Traeger S."/>
            <person name="Wang M."/>
            <person name="Zifcakova L."/>
            <person name="Wipf D."/>
            <person name="Zambonelli A."/>
            <person name="Paolocci F."/>
            <person name="Nowrousian M."/>
            <person name="Ottonello S."/>
            <person name="Baldrian P."/>
            <person name="Spatafora J.W."/>
            <person name="Henrissat B."/>
            <person name="Nagy L.G."/>
            <person name="Aury J.M."/>
            <person name="Wincker P."/>
            <person name="Grigoriev I.V."/>
            <person name="Bonfante P."/>
            <person name="Martin F.M."/>
        </authorList>
    </citation>
    <scope>NUCLEOTIDE SEQUENCE [LARGE SCALE GENOMIC DNA]</scope>
    <source>
        <strain evidence="1 2">120613-1</strain>
    </source>
</reference>
<dbReference type="STRING" id="1336337.A0A3N4IYT2"/>
<sequence>IFYPANHCELNFIEYFWSRAKLYAQAYCEYTFLALVQVVPEALGNVSNELIFKYYQQILQIMDAYRNNIVYGSDDFKRHVFTHYSSHRWIPESQLDIT</sequence>
<evidence type="ECO:0008006" key="3">
    <source>
        <dbReference type="Google" id="ProtNLM"/>
    </source>
</evidence>
<dbReference type="EMBL" id="ML120549">
    <property type="protein sequence ID" value="RPA89938.1"/>
    <property type="molecule type" value="Genomic_DNA"/>
</dbReference>
<name>A0A3N4IYT2_9PEZI</name>
<organism evidence="1 2">
    <name type="scientific">Choiromyces venosus 120613-1</name>
    <dbReference type="NCBI Taxonomy" id="1336337"/>
    <lineage>
        <taxon>Eukaryota</taxon>
        <taxon>Fungi</taxon>
        <taxon>Dikarya</taxon>
        <taxon>Ascomycota</taxon>
        <taxon>Pezizomycotina</taxon>
        <taxon>Pezizomycetes</taxon>
        <taxon>Pezizales</taxon>
        <taxon>Tuberaceae</taxon>
        <taxon>Choiromyces</taxon>
    </lineage>
</organism>
<accession>A0A3N4IYT2</accession>
<dbReference type="Proteomes" id="UP000276215">
    <property type="component" value="Unassembled WGS sequence"/>
</dbReference>
<dbReference type="InterPro" id="IPR036397">
    <property type="entry name" value="RNaseH_sf"/>
</dbReference>
<dbReference type="OrthoDB" id="10044727at2759"/>
<proteinExistence type="predicted"/>
<dbReference type="Gene3D" id="3.30.420.10">
    <property type="entry name" value="Ribonuclease H-like superfamily/Ribonuclease H"/>
    <property type="match status" value="1"/>
</dbReference>